<dbReference type="Pfam" id="PF01171">
    <property type="entry name" value="ATP_bind_3"/>
    <property type="match status" value="1"/>
</dbReference>
<dbReference type="PANTHER" id="PTHR43686">
    <property type="entry name" value="SULFURTRANSFERASE-RELATED"/>
    <property type="match status" value="1"/>
</dbReference>
<accession>A0A844DWL1</accession>
<comment type="caution">
    <text evidence="2">The sequence shown here is derived from an EMBL/GenBank/DDBJ whole genome shotgun (WGS) entry which is preliminary data.</text>
</comment>
<dbReference type="InterPro" id="IPR011063">
    <property type="entry name" value="TilS/TtcA_N"/>
</dbReference>
<evidence type="ECO:0000259" key="1">
    <source>
        <dbReference type="PROSITE" id="PS50206"/>
    </source>
</evidence>
<dbReference type="AlphaFoldDB" id="A0A844DWL1"/>
<dbReference type="SUPFAM" id="SSF52821">
    <property type="entry name" value="Rhodanese/Cell cycle control phosphatase"/>
    <property type="match status" value="1"/>
</dbReference>
<dbReference type="Proteomes" id="UP000431304">
    <property type="component" value="Unassembled WGS sequence"/>
</dbReference>
<reference evidence="2 3" key="1">
    <citation type="journal article" date="2019" name="Nat. Med.">
        <title>A library of human gut bacterial isolates paired with longitudinal multiomics data enables mechanistic microbiome research.</title>
        <authorList>
            <person name="Poyet M."/>
            <person name="Groussin M."/>
            <person name="Gibbons S.M."/>
            <person name="Avila-Pacheco J."/>
            <person name="Jiang X."/>
            <person name="Kearney S.M."/>
            <person name="Perrotta A.R."/>
            <person name="Berdy B."/>
            <person name="Zhao S."/>
            <person name="Lieberman T.D."/>
            <person name="Swanson P.K."/>
            <person name="Smith M."/>
            <person name="Roesemann S."/>
            <person name="Alexander J.E."/>
            <person name="Rich S.A."/>
            <person name="Livny J."/>
            <person name="Vlamakis H."/>
            <person name="Clish C."/>
            <person name="Bullock K."/>
            <person name="Deik A."/>
            <person name="Scott J."/>
            <person name="Pierce K.A."/>
            <person name="Xavier R.J."/>
            <person name="Alm E.J."/>
        </authorList>
    </citation>
    <scope>NUCLEOTIDE SEQUENCE [LARGE SCALE GENOMIC DNA]</scope>
    <source>
        <strain evidence="2 3">BIOML-A3</strain>
    </source>
</reference>
<feature type="domain" description="Rhodanese" evidence="1">
    <location>
        <begin position="12"/>
        <end position="98"/>
    </location>
</feature>
<dbReference type="InterPro" id="IPR001763">
    <property type="entry name" value="Rhodanese-like_dom"/>
</dbReference>
<evidence type="ECO:0000313" key="2">
    <source>
        <dbReference type="EMBL" id="MSD14659.1"/>
    </source>
</evidence>
<dbReference type="PANTHER" id="PTHR43686:SF1">
    <property type="entry name" value="AMINOTRAN_5 DOMAIN-CONTAINING PROTEIN"/>
    <property type="match status" value="1"/>
</dbReference>
<dbReference type="InterPro" id="IPR036873">
    <property type="entry name" value="Rhodanese-like_dom_sf"/>
</dbReference>
<dbReference type="CDD" id="cd24138">
    <property type="entry name" value="TtcA-like"/>
    <property type="match status" value="1"/>
</dbReference>
<dbReference type="InterPro" id="IPR014729">
    <property type="entry name" value="Rossmann-like_a/b/a_fold"/>
</dbReference>
<dbReference type="PROSITE" id="PS50206">
    <property type="entry name" value="RHODANESE_3"/>
    <property type="match status" value="1"/>
</dbReference>
<dbReference type="SMART" id="SM00450">
    <property type="entry name" value="RHOD"/>
    <property type="match status" value="1"/>
</dbReference>
<name>A0A844DWL1_EUBRA</name>
<evidence type="ECO:0000313" key="3">
    <source>
        <dbReference type="Proteomes" id="UP000431304"/>
    </source>
</evidence>
<dbReference type="Gene3D" id="3.40.50.620">
    <property type="entry name" value="HUPs"/>
    <property type="match status" value="1"/>
</dbReference>
<dbReference type="EMBL" id="WKRA01000001">
    <property type="protein sequence ID" value="MSD14659.1"/>
    <property type="molecule type" value="Genomic_DNA"/>
</dbReference>
<gene>
    <name evidence="2" type="ORF">GKE72_00930</name>
</gene>
<dbReference type="Gene3D" id="3.40.250.10">
    <property type="entry name" value="Rhodanese-like domain"/>
    <property type="match status" value="1"/>
</dbReference>
<organism evidence="2 3">
    <name type="scientific">Eubacterium ramulus</name>
    <dbReference type="NCBI Taxonomy" id="39490"/>
    <lineage>
        <taxon>Bacteria</taxon>
        <taxon>Bacillati</taxon>
        <taxon>Bacillota</taxon>
        <taxon>Clostridia</taxon>
        <taxon>Eubacteriales</taxon>
        <taxon>Eubacteriaceae</taxon>
        <taxon>Eubacterium</taxon>
    </lineage>
</organism>
<proteinExistence type="predicted"/>
<dbReference type="CDD" id="cd00158">
    <property type="entry name" value="RHOD"/>
    <property type="match status" value="1"/>
</dbReference>
<sequence>MQLSVQELFAMPENSYQLVDIRDERARSYGVIPGSVALSAEELPESQEIDKNKTVVIYCQKGEMSVPAAEALQEAGVDAKSLNGGYLAWLVEAMKQKEEAKKEEETPEYVEIEQSIRKKFRKTIWCRFTRAVREYELVKEGDKIAVCISGGKDSMLMAKLFQELKRHNKFNFEVVFLVMDPGYSPANRQIIEANAKRMNIPITIFESDIFDAVFNIEKSPCYLCARMRRGHLYSKAKELGCNKIALGHHYDDVIETILMGMLYGAQMQTMMPKLHSTNFEGMELIRPLYLIREDDIKKWRDSNDLHFIQCACKFTDTCSTCGGENTSKRVEVKNLIRQLKETNPFVESNIFKSVENVNLSTVIAYKKDGVKHHFLDDYDRIEKKKEN</sequence>
<dbReference type="SUPFAM" id="SSF52402">
    <property type="entry name" value="Adenine nucleotide alpha hydrolases-like"/>
    <property type="match status" value="1"/>
</dbReference>
<dbReference type="Pfam" id="PF00581">
    <property type="entry name" value="Rhodanese"/>
    <property type="match status" value="1"/>
</dbReference>
<protein>
    <submittedName>
        <fullName evidence="2">ATPase</fullName>
    </submittedName>
</protein>